<evidence type="ECO:0000256" key="2">
    <source>
        <dbReference type="ARBA" id="ARBA00022448"/>
    </source>
</evidence>
<dbReference type="Gene3D" id="3.40.190.10">
    <property type="entry name" value="Periplasmic binding protein-like II"/>
    <property type="match status" value="2"/>
</dbReference>
<keyword evidence="3" id="KW-0732">Signal</keyword>
<dbReference type="PANTHER" id="PTHR43649">
    <property type="entry name" value="ARABINOSE-BINDING PROTEIN-RELATED"/>
    <property type="match status" value="1"/>
</dbReference>
<organism evidence="4 5">
    <name type="scientific">Nocardioides soli</name>
    <dbReference type="NCBI Taxonomy" id="1036020"/>
    <lineage>
        <taxon>Bacteria</taxon>
        <taxon>Bacillati</taxon>
        <taxon>Actinomycetota</taxon>
        <taxon>Actinomycetes</taxon>
        <taxon>Propionibacteriales</taxon>
        <taxon>Nocardioidaceae</taxon>
        <taxon>Nocardioides</taxon>
    </lineage>
</organism>
<dbReference type="Proteomes" id="UP000589626">
    <property type="component" value="Unassembled WGS sequence"/>
</dbReference>
<dbReference type="PROSITE" id="PS51257">
    <property type="entry name" value="PROKAR_LIPOPROTEIN"/>
    <property type="match status" value="1"/>
</dbReference>
<keyword evidence="2" id="KW-0813">Transport</keyword>
<evidence type="ECO:0000313" key="5">
    <source>
        <dbReference type="Proteomes" id="UP000589626"/>
    </source>
</evidence>
<comment type="similarity">
    <text evidence="1">Belongs to the bacterial solute-binding protein 1 family.</text>
</comment>
<evidence type="ECO:0000256" key="1">
    <source>
        <dbReference type="ARBA" id="ARBA00008520"/>
    </source>
</evidence>
<dbReference type="PANTHER" id="PTHR43649:SF29">
    <property type="entry name" value="OSMOPROTECTIVE COMPOUNDS-BINDING PROTEIN GGTB"/>
    <property type="match status" value="1"/>
</dbReference>
<dbReference type="InterPro" id="IPR050490">
    <property type="entry name" value="Bact_solute-bd_prot1"/>
</dbReference>
<feature type="chain" id="PRO_5038897954" evidence="3">
    <location>
        <begin position="25"/>
        <end position="462"/>
    </location>
</feature>
<gene>
    <name evidence="4" type="ORF">FHU40_001859</name>
</gene>
<dbReference type="RefSeq" id="WP_183591888.1">
    <property type="nucleotide sequence ID" value="NZ_JACHWR010000001.1"/>
</dbReference>
<comment type="caution">
    <text evidence="4">The sequence shown here is derived from an EMBL/GenBank/DDBJ whole genome shotgun (WGS) entry which is preliminary data.</text>
</comment>
<name>A0A7W4VV22_9ACTN</name>
<reference evidence="4 5" key="1">
    <citation type="submission" date="2020-08" db="EMBL/GenBank/DDBJ databases">
        <title>Sequencing the genomes of 1000 actinobacteria strains.</title>
        <authorList>
            <person name="Klenk H.-P."/>
        </authorList>
    </citation>
    <scope>NUCLEOTIDE SEQUENCE [LARGE SCALE GENOMIC DNA]</scope>
    <source>
        <strain evidence="4 5">DSM 105498</strain>
    </source>
</reference>
<proteinExistence type="inferred from homology"/>
<sequence length="462" mass="49411">MRSRNMRRGLAAAAALASAGLVLASCASDDDGGSSEASGTWPGDGKSECSGLEQLADFGDLSGKSVSVYTSILPPEQEAQENSYKLFTTCTGASVKYEGSDQFETQLVVRVKANNAPDIAYIPQPGLLKTVVDSGQVVEAPSQVADNVDEFFGEDWKGYGTVDDTFYAAPLGASVKSFVWYSPSMFQKNGWEVPETWDDLMSLTGDIAATGIKPWCAGIESGDATGWPATDWLEDVLLRDAGPDVYDQWVNHDIAFNDDAVAEALDKVGAILKDPKYVNGGFGDVDSIATTAFQDAGQPILKDQCALHRMASFYAAQWPEGTKVTEDGDVFAFYLPVTNEDFGKPVLGAGEFVAAFDDRPEVAAFQTYLSTDVWANEKAKSTPGGGWVSANTGLDEANLSSPIDKLSAEIFQDPDATFRFDGSDQMPSAVGAGSFWKEMTAWVTGESTKDALTNIENSWPSS</sequence>
<evidence type="ECO:0000256" key="3">
    <source>
        <dbReference type="SAM" id="SignalP"/>
    </source>
</evidence>
<protein>
    <submittedName>
        <fullName evidence="4">Alpha-glucoside transport system substrate-binding protein</fullName>
    </submittedName>
</protein>
<dbReference type="EMBL" id="JACHWR010000001">
    <property type="protein sequence ID" value="MBB3042058.1"/>
    <property type="molecule type" value="Genomic_DNA"/>
</dbReference>
<feature type="signal peptide" evidence="3">
    <location>
        <begin position="1"/>
        <end position="24"/>
    </location>
</feature>
<evidence type="ECO:0000313" key="4">
    <source>
        <dbReference type="EMBL" id="MBB3042058.1"/>
    </source>
</evidence>
<keyword evidence="5" id="KW-1185">Reference proteome</keyword>
<accession>A0A7W4VV22</accession>
<dbReference type="SUPFAM" id="SSF53850">
    <property type="entry name" value="Periplasmic binding protein-like II"/>
    <property type="match status" value="1"/>
</dbReference>
<dbReference type="AlphaFoldDB" id="A0A7W4VV22"/>